<organism evidence="4 5">
    <name type="scientific">Paenibacillus agaridevorans</name>
    <dbReference type="NCBI Taxonomy" id="171404"/>
    <lineage>
        <taxon>Bacteria</taxon>
        <taxon>Bacillati</taxon>
        <taxon>Bacillota</taxon>
        <taxon>Bacilli</taxon>
        <taxon>Bacillales</taxon>
        <taxon>Paenibacillaceae</taxon>
        <taxon>Paenibacillus</taxon>
    </lineage>
</organism>
<name>A0A2R5F4M8_9BACL</name>
<dbReference type="EMBL" id="BDQX01000423">
    <property type="protein sequence ID" value="GBG11613.1"/>
    <property type="molecule type" value="Genomic_DNA"/>
</dbReference>
<dbReference type="PANTHER" id="PTHR40111">
    <property type="entry name" value="CEPHALOSPORIN-C DEACETYLASE"/>
    <property type="match status" value="1"/>
</dbReference>
<sequence>MPLVDMPLDQLKQYTGSNPRPDDFDEYWERALAAMQETDPQVELVRSEFQVPYAECFHLYFNGTGGARIHAKLVRPLHAQKPHPAVLQFHGYAHHSADWADKLIYASLGFTVATMDCRGQGGNSEDTGGVKGTTHKGHIIRGLDDHPDRLLFRHIFLDTAQLAGIVMNMPEVDAERVAAIGGSQGGGLALACAALEPRVNRAAPSVPFLCDYRRVWEMDLARDAYEELRTFFRHHDPQHLRETEIFEKLGYIDVRHLAPRIRGKVMMGVGLLDTVCPPSTQFAAYNAIGSEKRMEIYPDFVHERLPAFEDKTIQFLLEM</sequence>
<reference evidence="4 5" key="1">
    <citation type="submission" date="2017-08" db="EMBL/GenBank/DDBJ databases">
        <title>Substantial Increase in Enzyme Production by Combined Drug-Resistance Mutations in Paenibacillus agaridevorans.</title>
        <authorList>
            <person name="Tanaka Y."/>
            <person name="Funane K."/>
            <person name="Hosaka T."/>
            <person name="Shiwa Y."/>
            <person name="Fujita N."/>
            <person name="Miyazaki T."/>
            <person name="Yoshikawa H."/>
            <person name="Murakami K."/>
            <person name="Kasahara K."/>
            <person name="Inaoka T."/>
            <person name="Hiraga Y."/>
            <person name="Ochi K."/>
        </authorList>
    </citation>
    <scope>NUCLEOTIDE SEQUENCE [LARGE SCALE GENOMIC DNA]</scope>
    <source>
        <strain evidence="4 5">T-3040</strain>
    </source>
</reference>
<dbReference type="PANTHER" id="PTHR40111:SF1">
    <property type="entry name" value="CEPHALOSPORIN-C DEACETYLASE"/>
    <property type="match status" value="1"/>
</dbReference>
<proteinExistence type="predicted"/>
<dbReference type="InterPro" id="IPR029058">
    <property type="entry name" value="AB_hydrolase_fold"/>
</dbReference>
<feature type="active site" description="Charge relay system" evidence="1">
    <location>
        <position position="273"/>
    </location>
</feature>
<feature type="active site" description="Charge relay system" evidence="1">
    <location>
        <position position="302"/>
    </location>
</feature>
<dbReference type="RefSeq" id="WP_108995877.1">
    <property type="nucleotide sequence ID" value="NZ_BDQX01000423.1"/>
</dbReference>
<protein>
    <submittedName>
        <fullName evidence="4">Acetylesterase</fullName>
    </submittedName>
</protein>
<feature type="domain" description="Acetyl xylan esterase" evidence="3">
    <location>
        <begin position="1"/>
        <end position="317"/>
    </location>
</feature>
<dbReference type="AlphaFoldDB" id="A0A2R5F4M8"/>
<dbReference type="GO" id="GO:0052689">
    <property type="term" value="F:carboxylic ester hydrolase activity"/>
    <property type="evidence" value="ECO:0007669"/>
    <property type="project" value="TreeGrafter"/>
</dbReference>
<dbReference type="InterPro" id="IPR008391">
    <property type="entry name" value="AXE1_dom"/>
</dbReference>
<comment type="caution">
    <text evidence="4">The sequence shown here is derived from an EMBL/GenBank/DDBJ whole genome shotgun (WGS) entry which is preliminary data.</text>
</comment>
<dbReference type="Proteomes" id="UP000245202">
    <property type="component" value="Unassembled WGS sequence"/>
</dbReference>
<gene>
    <name evidence="4" type="ORF">PAT3040_06444</name>
</gene>
<evidence type="ECO:0000313" key="5">
    <source>
        <dbReference type="Proteomes" id="UP000245202"/>
    </source>
</evidence>
<evidence type="ECO:0000313" key="4">
    <source>
        <dbReference type="EMBL" id="GBG11613.1"/>
    </source>
</evidence>
<evidence type="ECO:0000256" key="1">
    <source>
        <dbReference type="PIRSR" id="PIRSR639069-1"/>
    </source>
</evidence>
<dbReference type="GO" id="GO:0005976">
    <property type="term" value="P:polysaccharide metabolic process"/>
    <property type="evidence" value="ECO:0007669"/>
    <property type="project" value="TreeGrafter"/>
</dbReference>
<accession>A0A2R5F4M8</accession>
<dbReference type="InterPro" id="IPR039069">
    <property type="entry name" value="CE7"/>
</dbReference>
<keyword evidence="5" id="KW-1185">Reference proteome</keyword>
<feature type="binding site" evidence="2">
    <location>
        <position position="92"/>
    </location>
    <ligand>
        <name>substrate</name>
    </ligand>
</feature>
<dbReference type="SUPFAM" id="SSF53474">
    <property type="entry name" value="alpha/beta-Hydrolases"/>
    <property type="match status" value="1"/>
</dbReference>
<dbReference type="Pfam" id="PF05448">
    <property type="entry name" value="AXE1"/>
    <property type="match status" value="1"/>
</dbReference>
<evidence type="ECO:0000256" key="2">
    <source>
        <dbReference type="PIRSR" id="PIRSR639069-2"/>
    </source>
</evidence>
<feature type="active site" description="Nucleophile" evidence="1">
    <location>
        <position position="183"/>
    </location>
</feature>
<evidence type="ECO:0000259" key="3">
    <source>
        <dbReference type="Pfam" id="PF05448"/>
    </source>
</evidence>
<dbReference type="Gene3D" id="3.40.50.1820">
    <property type="entry name" value="alpha/beta hydrolase"/>
    <property type="match status" value="1"/>
</dbReference>